<keyword evidence="2" id="KW-1185">Reference proteome</keyword>
<name>A0ACB9PS92_BAUVA</name>
<sequence length="160" mass="18353">MNCAEDIMLFCHYYPSCPEPELTLGTNKHTDGDFMTILLQDQIGGLQVLHENQWVDVHPIHGALIINIGDLMQHATNDKFISVQHRVRSNHQGPRISVACIYGAPLQTEERTSRVYSPIKELLSDENPLIYRNITYKDYLAYLSERGFDGYSPLLLHRLK</sequence>
<accession>A0ACB9PS92</accession>
<protein>
    <submittedName>
        <fullName evidence="1">Uncharacterized protein</fullName>
    </submittedName>
</protein>
<dbReference type="EMBL" id="CM039428">
    <property type="protein sequence ID" value="KAI4351225.1"/>
    <property type="molecule type" value="Genomic_DNA"/>
</dbReference>
<gene>
    <name evidence="1" type="ORF">L6164_005603</name>
</gene>
<reference evidence="1 2" key="1">
    <citation type="journal article" date="2022" name="DNA Res.">
        <title>Chromosomal-level genome assembly of the orchid tree Bauhinia variegata (Leguminosae; Cercidoideae) supports the allotetraploid origin hypothesis of Bauhinia.</title>
        <authorList>
            <person name="Zhong Y."/>
            <person name="Chen Y."/>
            <person name="Zheng D."/>
            <person name="Pang J."/>
            <person name="Liu Y."/>
            <person name="Luo S."/>
            <person name="Meng S."/>
            <person name="Qian L."/>
            <person name="Wei D."/>
            <person name="Dai S."/>
            <person name="Zhou R."/>
        </authorList>
    </citation>
    <scope>NUCLEOTIDE SEQUENCE [LARGE SCALE GENOMIC DNA]</scope>
    <source>
        <strain evidence="1">BV-YZ2020</strain>
    </source>
</reference>
<evidence type="ECO:0000313" key="2">
    <source>
        <dbReference type="Proteomes" id="UP000828941"/>
    </source>
</evidence>
<evidence type="ECO:0000313" key="1">
    <source>
        <dbReference type="EMBL" id="KAI4351225.1"/>
    </source>
</evidence>
<proteinExistence type="predicted"/>
<organism evidence="1 2">
    <name type="scientific">Bauhinia variegata</name>
    <name type="common">Purple orchid tree</name>
    <name type="synonym">Phanera variegata</name>
    <dbReference type="NCBI Taxonomy" id="167791"/>
    <lineage>
        <taxon>Eukaryota</taxon>
        <taxon>Viridiplantae</taxon>
        <taxon>Streptophyta</taxon>
        <taxon>Embryophyta</taxon>
        <taxon>Tracheophyta</taxon>
        <taxon>Spermatophyta</taxon>
        <taxon>Magnoliopsida</taxon>
        <taxon>eudicotyledons</taxon>
        <taxon>Gunneridae</taxon>
        <taxon>Pentapetalae</taxon>
        <taxon>rosids</taxon>
        <taxon>fabids</taxon>
        <taxon>Fabales</taxon>
        <taxon>Fabaceae</taxon>
        <taxon>Cercidoideae</taxon>
        <taxon>Cercideae</taxon>
        <taxon>Bauhiniinae</taxon>
        <taxon>Bauhinia</taxon>
    </lineage>
</organism>
<comment type="caution">
    <text evidence="1">The sequence shown here is derived from an EMBL/GenBank/DDBJ whole genome shotgun (WGS) entry which is preliminary data.</text>
</comment>
<dbReference type="Proteomes" id="UP000828941">
    <property type="component" value="Chromosome 3"/>
</dbReference>